<evidence type="ECO:0000256" key="1">
    <source>
        <dbReference type="SAM" id="Coils"/>
    </source>
</evidence>
<accession>A0ABV7DRX9</accession>
<keyword evidence="4" id="KW-1185">Reference proteome</keyword>
<dbReference type="InterPro" id="IPR050445">
    <property type="entry name" value="Bact_polysacc_biosynth/exp"/>
</dbReference>
<feature type="transmembrane region" description="Helical" evidence="2">
    <location>
        <begin position="20"/>
        <end position="41"/>
    </location>
</feature>
<comment type="caution">
    <text evidence="3">The sequence shown here is derived from an EMBL/GenBank/DDBJ whole genome shotgun (WGS) entry which is preliminary data.</text>
</comment>
<dbReference type="PANTHER" id="PTHR32309:SF31">
    <property type="entry name" value="CAPSULAR EXOPOLYSACCHARIDE FAMILY"/>
    <property type="match status" value="1"/>
</dbReference>
<dbReference type="RefSeq" id="WP_197641820.1">
    <property type="nucleotide sequence ID" value="NZ_JAEACP010000002.1"/>
</dbReference>
<proteinExistence type="predicted"/>
<organism evidence="3 4">
    <name type="scientific">Tabrizicola soli</name>
    <dbReference type="NCBI Taxonomy" id="2185115"/>
    <lineage>
        <taxon>Bacteria</taxon>
        <taxon>Pseudomonadati</taxon>
        <taxon>Pseudomonadota</taxon>
        <taxon>Alphaproteobacteria</taxon>
        <taxon>Rhodobacterales</taxon>
        <taxon>Paracoccaceae</taxon>
        <taxon>Tabrizicola</taxon>
    </lineage>
</organism>
<keyword evidence="2" id="KW-0812">Transmembrane</keyword>
<evidence type="ECO:0000313" key="4">
    <source>
        <dbReference type="Proteomes" id="UP001595445"/>
    </source>
</evidence>
<evidence type="ECO:0000256" key="2">
    <source>
        <dbReference type="SAM" id="Phobius"/>
    </source>
</evidence>
<dbReference type="Proteomes" id="UP001595445">
    <property type="component" value="Unassembled WGS sequence"/>
</dbReference>
<keyword evidence="2" id="KW-1133">Transmembrane helix</keyword>
<name>A0ABV7DRX9_9RHOB</name>
<feature type="coiled-coil region" evidence="1">
    <location>
        <begin position="166"/>
        <end position="193"/>
    </location>
</feature>
<reference evidence="4" key="1">
    <citation type="journal article" date="2019" name="Int. J. Syst. Evol. Microbiol.">
        <title>The Global Catalogue of Microorganisms (GCM) 10K type strain sequencing project: providing services to taxonomists for standard genome sequencing and annotation.</title>
        <authorList>
            <consortium name="The Broad Institute Genomics Platform"/>
            <consortium name="The Broad Institute Genome Sequencing Center for Infectious Disease"/>
            <person name="Wu L."/>
            <person name="Ma J."/>
        </authorList>
    </citation>
    <scope>NUCLEOTIDE SEQUENCE [LARGE SCALE GENOMIC DNA]</scope>
    <source>
        <strain evidence="4">KCTC 62102</strain>
    </source>
</reference>
<keyword evidence="1" id="KW-0175">Coiled coil</keyword>
<dbReference type="EMBL" id="JBHRSM010000011">
    <property type="protein sequence ID" value="MFC3085546.1"/>
    <property type="molecule type" value="Genomic_DNA"/>
</dbReference>
<evidence type="ECO:0000313" key="3">
    <source>
        <dbReference type="EMBL" id="MFC3085546.1"/>
    </source>
</evidence>
<gene>
    <name evidence="3" type="ORF">ACFOD6_05740</name>
</gene>
<protein>
    <submittedName>
        <fullName evidence="3">GumC family protein</fullName>
    </submittedName>
</protein>
<feature type="transmembrane region" description="Helical" evidence="2">
    <location>
        <begin position="469"/>
        <end position="487"/>
    </location>
</feature>
<dbReference type="PANTHER" id="PTHR32309">
    <property type="entry name" value="TYROSINE-PROTEIN KINASE"/>
    <property type="match status" value="1"/>
</dbReference>
<keyword evidence="2" id="KW-0472">Membrane</keyword>
<sequence>MGFDIRFQFSLLLRRLPQVLAIIVAATGAGIVVAFSLPPVYRAEARLLAESPQIPDELAASTVRSSAEEILGAIQQHLLTRENLLDLAQRFGIYAESSAMPADVMVEDMRRRIRIEMPPFQQSTGLVTVSFDAANPEDSAEVTQALVAQILEQNVEMRTAASGGTLDFFQQEVKRLSEEMAQQNARILEFESQNRAALPESLEYRRTRQSAQQERLLQVDRELAGLRDRRQRLAEVYDRTGRIGPSLGTLTPEQARLEQLRQELASALVLFSPENPRVRALQVQVEALEEAVRQQLGGGTGADKMSAFDLQVADIDGQIAFLAEQKALLEHELAEIAASIDATPANAIVLGQLRSDYDNLRLQYDQATQSLADARMGDRIEETARGQRITVLENAAAPSGPAAPNRKLIAAAGFGAGVVLAGALVFLLELLNATVRRPAELVAALDIKPFGTVPYMETRADAVQERMRIGAGIAVILLGLPLALYLVDLYLIPLSELLAIAAEKVGLTSWAERLRPGTLG</sequence>
<feature type="transmembrane region" description="Helical" evidence="2">
    <location>
        <begin position="408"/>
        <end position="428"/>
    </location>
</feature>